<feature type="signal peptide" evidence="2">
    <location>
        <begin position="1"/>
        <end position="26"/>
    </location>
</feature>
<gene>
    <name evidence="3" type="ORF">P3X46_023715</name>
</gene>
<keyword evidence="4" id="KW-1185">Reference proteome</keyword>
<comment type="caution">
    <text evidence="3">The sequence shown here is derived from an EMBL/GenBank/DDBJ whole genome shotgun (WGS) entry which is preliminary data.</text>
</comment>
<feature type="chain" id="PRO_5045089359" evidence="2">
    <location>
        <begin position="27"/>
        <end position="187"/>
    </location>
</feature>
<dbReference type="Proteomes" id="UP001174677">
    <property type="component" value="Chromosome 13"/>
</dbReference>
<dbReference type="CDD" id="cd00113">
    <property type="entry name" value="PLAT"/>
    <property type="match status" value="1"/>
</dbReference>
<dbReference type="InterPro" id="IPR010417">
    <property type="entry name" value="Embryo-specific_ATS3"/>
</dbReference>
<accession>A0ABQ9LDT1</accession>
<evidence type="ECO:0000256" key="2">
    <source>
        <dbReference type="SAM" id="SignalP"/>
    </source>
</evidence>
<dbReference type="Pfam" id="PF06232">
    <property type="entry name" value="ATS3"/>
    <property type="match status" value="1"/>
</dbReference>
<keyword evidence="1" id="KW-0812">Transmembrane</keyword>
<dbReference type="EMBL" id="JARPOI010000013">
    <property type="protein sequence ID" value="KAJ9164101.1"/>
    <property type="molecule type" value="Genomic_DNA"/>
</dbReference>
<keyword evidence="1" id="KW-0472">Membrane</keyword>
<keyword evidence="2" id="KW-0732">Signal</keyword>
<evidence type="ECO:0000256" key="1">
    <source>
        <dbReference type="SAM" id="Phobius"/>
    </source>
</evidence>
<dbReference type="SUPFAM" id="SSF49723">
    <property type="entry name" value="Lipase/lipooxygenase domain (PLAT/LH2 domain)"/>
    <property type="match status" value="1"/>
</dbReference>
<dbReference type="PANTHER" id="PTHR31718:SF32">
    <property type="entry name" value="EMBRYO-SPECIFIC PROTEIN ATS3B"/>
    <property type="match status" value="1"/>
</dbReference>
<name>A0ABQ9LDT1_HEVBR</name>
<dbReference type="InterPro" id="IPR036392">
    <property type="entry name" value="PLAT/LH2_dom_sf"/>
</dbReference>
<organism evidence="3 4">
    <name type="scientific">Hevea brasiliensis</name>
    <name type="common">Para rubber tree</name>
    <name type="synonym">Siphonia brasiliensis</name>
    <dbReference type="NCBI Taxonomy" id="3981"/>
    <lineage>
        <taxon>Eukaryota</taxon>
        <taxon>Viridiplantae</taxon>
        <taxon>Streptophyta</taxon>
        <taxon>Embryophyta</taxon>
        <taxon>Tracheophyta</taxon>
        <taxon>Spermatophyta</taxon>
        <taxon>Magnoliopsida</taxon>
        <taxon>eudicotyledons</taxon>
        <taxon>Gunneridae</taxon>
        <taxon>Pentapetalae</taxon>
        <taxon>rosids</taxon>
        <taxon>fabids</taxon>
        <taxon>Malpighiales</taxon>
        <taxon>Euphorbiaceae</taxon>
        <taxon>Crotonoideae</taxon>
        <taxon>Micrandreae</taxon>
        <taxon>Hevea</taxon>
    </lineage>
</organism>
<evidence type="ECO:0000313" key="4">
    <source>
        <dbReference type="Proteomes" id="UP001174677"/>
    </source>
</evidence>
<proteinExistence type="predicted"/>
<keyword evidence="1" id="KW-1133">Transmembrane helix</keyword>
<evidence type="ECO:0000313" key="3">
    <source>
        <dbReference type="EMBL" id="KAJ9164101.1"/>
    </source>
</evidence>
<sequence>MNKMIKAVYSFLLYFALLFIISEAESNRLRPLALHSFNLSLIQSVGSCSYQVIISTSCSSPKYNRDQISLAFGDGYGNQIYAPRLDDPSTNTFEQCSSDTFQITGPCAYQICYVYLYRTGVDGWKPETVKIYSYISYPVTFDYDIFIPGDIWYGFNLCHSASSAHDRRIQGWFVLIFISVVVVVVIL</sequence>
<dbReference type="PANTHER" id="PTHR31718">
    <property type="entry name" value="PLAT DOMAIN-CONTAINING PROTEIN"/>
    <property type="match status" value="1"/>
</dbReference>
<feature type="transmembrane region" description="Helical" evidence="1">
    <location>
        <begin position="169"/>
        <end position="186"/>
    </location>
</feature>
<reference evidence="3" key="1">
    <citation type="journal article" date="2023" name="Plant Biotechnol. J.">
        <title>Chromosome-level wild Hevea brasiliensis genome provides new tools for genomic-assisted breeding and valuable loci to elevate rubber yield.</title>
        <authorList>
            <person name="Cheng H."/>
            <person name="Song X."/>
            <person name="Hu Y."/>
            <person name="Wu T."/>
            <person name="Yang Q."/>
            <person name="An Z."/>
            <person name="Feng S."/>
            <person name="Deng Z."/>
            <person name="Wu W."/>
            <person name="Zeng X."/>
            <person name="Tu M."/>
            <person name="Wang X."/>
            <person name="Huang H."/>
        </authorList>
    </citation>
    <scope>NUCLEOTIDE SEQUENCE</scope>
    <source>
        <strain evidence="3">MT/VB/25A 57/8</strain>
    </source>
</reference>
<protein>
    <submittedName>
        <fullName evidence="3">Uncharacterized protein</fullName>
    </submittedName>
</protein>